<accession>A0A0L0SRW5</accession>
<proteinExistence type="predicted"/>
<dbReference type="AlphaFoldDB" id="A0A0L0SRW5"/>
<sequence length="79" mass="8295">MTRSKARIYALLVIFVTLAVFPAMPHHTLAAPMPDGHDVATDLANMKGGVVDQALAGIDAAADPKPGLYPCWSVSIHGL</sequence>
<evidence type="ECO:0000313" key="3">
    <source>
        <dbReference type="Proteomes" id="UP000054350"/>
    </source>
</evidence>
<organism evidence="2 3">
    <name type="scientific">Allomyces macrogynus (strain ATCC 38327)</name>
    <name type="common">Allomyces javanicus var. macrogynus</name>
    <dbReference type="NCBI Taxonomy" id="578462"/>
    <lineage>
        <taxon>Eukaryota</taxon>
        <taxon>Fungi</taxon>
        <taxon>Fungi incertae sedis</taxon>
        <taxon>Blastocladiomycota</taxon>
        <taxon>Blastocladiomycetes</taxon>
        <taxon>Blastocladiales</taxon>
        <taxon>Blastocladiaceae</taxon>
        <taxon>Allomyces</taxon>
    </lineage>
</organism>
<feature type="chain" id="PRO_5005547960" evidence="1">
    <location>
        <begin position="31"/>
        <end position="79"/>
    </location>
</feature>
<dbReference type="VEuPathDB" id="FungiDB:AMAG_19432"/>
<feature type="signal peptide" evidence="1">
    <location>
        <begin position="1"/>
        <end position="30"/>
    </location>
</feature>
<keyword evidence="3" id="KW-1185">Reference proteome</keyword>
<name>A0A0L0SRW5_ALLM3</name>
<dbReference type="Proteomes" id="UP000054350">
    <property type="component" value="Unassembled WGS sequence"/>
</dbReference>
<evidence type="ECO:0000313" key="2">
    <source>
        <dbReference type="EMBL" id="KNE65110.1"/>
    </source>
</evidence>
<evidence type="ECO:0000256" key="1">
    <source>
        <dbReference type="SAM" id="SignalP"/>
    </source>
</evidence>
<reference evidence="3" key="2">
    <citation type="submission" date="2009-11" db="EMBL/GenBank/DDBJ databases">
        <title>The Genome Sequence of Allomyces macrogynus strain ATCC 38327.</title>
        <authorList>
            <consortium name="The Broad Institute Genome Sequencing Platform"/>
            <person name="Russ C."/>
            <person name="Cuomo C."/>
            <person name="Shea T."/>
            <person name="Young S.K."/>
            <person name="Zeng Q."/>
            <person name="Koehrsen M."/>
            <person name="Haas B."/>
            <person name="Borodovsky M."/>
            <person name="Guigo R."/>
            <person name="Alvarado L."/>
            <person name="Berlin A."/>
            <person name="Borenstein D."/>
            <person name="Chen Z."/>
            <person name="Engels R."/>
            <person name="Freedman E."/>
            <person name="Gellesch M."/>
            <person name="Goldberg J."/>
            <person name="Griggs A."/>
            <person name="Gujja S."/>
            <person name="Heiman D."/>
            <person name="Hepburn T."/>
            <person name="Howarth C."/>
            <person name="Jen D."/>
            <person name="Larson L."/>
            <person name="Lewis B."/>
            <person name="Mehta T."/>
            <person name="Park D."/>
            <person name="Pearson M."/>
            <person name="Roberts A."/>
            <person name="Saif S."/>
            <person name="Shenoy N."/>
            <person name="Sisk P."/>
            <person name="Stolte C."/>
            <person name="Sykes S."/>
            <person name="Walk T."/>
            <person name="White J."/>
            <person name="Yandava C."/>
            <person name="Burger G."/>
            <person name="Gray M.W."/>
            <person name="Holland P.W.H."/>
            <person name="King N."/>
            <person name="Lang F.B.F."/>
            <person name="Roger A.J."/>
            <person name="Ruiz-Trillo I."/>
            <person name="Lander E."/>
            <person name="Nusbaum C."/>
        </authorList>
    </citation>
    <scope>NUCLEOTIDE SEQUENCE [LARGE SCALE GENOMIC DNA]</scope>
    <source>
        <strain evidence="3">ATCC 38327</strain>
    </source>
</reference>
<protein>
    <submittedName>
        <fullName evidence="2">Uncharacterized protein</fullName>
    </submittedName>
</protein>
<reference evidence="2 3" key="1">
    <citation type="submission" date="2009-11" db="EMBL/GenBank/DDBJ databases">
        <title>Annotation of Allomyces macrogynus ATCC 38327.</title>
        <authorList>
            <consortium name="The Broad Institute Genome Sequencing Platform"/>
            <person name="Russ C."/>
            <person name="Cuomo C."/>
            <person name="Burger G."/>
            <person name="Gray M.W."/>
            <person name="Holland P.W.H."/>
            <person name="King N."/>
            <person name="Lang F.B.F."/>
            <person name="Roger A.J."/>
            <person name="Ruiz-Trillo I."/>
            <person name="Young S.K."/>
            <person name="Zeng Q."/>
            <person name="Gargeya S."/>
            <person name="Fitzgerald M."/>
            <person name="Haas B."/>
            <person name="Abouelleil A."/>
            <person name="Alvarado L."/>
            <person name="Arachchi H.M."/>
            <person name="Berlin A."/>
            <person name="Chapman S.B."/>
            <person name="Gearin G."/>
            <person name="Goldberg J."/>
            <person name="Griggs A."/>
            <person name="Gujja S."/>
            <person name="Hansen M."/>
            <person name="Heiman D."/>
            <person name="Howarth C."/>
            <person name="Larimer J."/>
            <person name="Lui A."/>
            <person name="MacDonald P.J.P."/>
            <person name="McCowen C."/>
            <person name="Montmayeur A."/>
            <person name="Murphy C."/>
            <person name="Neiman D."/>
            <person name="Pearson M."/>
            <person name="Priest M."/>
            <person name="Roberts A."/>
            <person name="Saif S."/>
            <person name="Shea T."/>
            <person name="Sisk P."/>
            <person name="Stolte C."/>
            <person name="Sykes S."/>
            <person name="Wortman J."/>
            <person name="Nusbaum C."/>
            <person name="Birren B."/>
        </authorList>
    </citation>
    <scope>NUCLEOTIDE SEQUENCE [LARGE SCALE GENOMIC DNA]</scope>
    <source>
        <strain evidence="2 3">ATCC 38327</strain>
    </source>
</reference>
<gene>
    <name evidence="2" type="ORF">AMAG_19432</name>
</gene>
<keyword evidence="1" id="KW-0732">Signal</keyword>
<dbReference type="EMBL" id="GG745346">
    <property type="protein sequence ID" value="KNE65110.1"/>
    <property type="molecule type" value="Genomic_DNA"/>
</dbReference>